<evidence type="ECO:0000313" key="1">
    <source>
        <dbReference type="EMBL" id="PPR00611.1"/>
    </source>
</evidence>
<evidence type="ECO:0000313" key="2">
    <source>
        <dbReference type="Proteomes" id="UP000284842"/>
    </source>
</evidence>
<dbReference type="Proteomes" id="UP000284842">
    <property type="component" value="Unassembled WGS sequence"/>
</dbReference>
<accession>A0A409YC68</accession>
<dbReference type="OrthoDB" id="3269456at2759"/>
<dbReference type="AlphaFoldDB" id="A0A409YC68"/>
<sequence length="299" mass="34719">MNHNGIDRFYDVETASTEEDVQLEHANVDKYNNPRSWRLVTNDEDEEVNVRIVGVLCHKDLPPFRAQTEHLKLSEKSRLRQHVKLTGLGLPEFEQGWDIVMQIQNKFDSVMRERSTGRDELETLEGMRWDGNLVVDLHNRYFTYRSRAGAEKDIPFTPDVDPIHVLEDAKGADLVHLTDNSVHYLRKKTGEKGEVKYVKFPPQNFKSGDIVEATYSFVAFPQTGQGKVIKYRLRMVLRALTLMSSVLREEADEKRATEKQKRAYQMQPKAQLKRKKLCYDTDDDGDDDARRLKKMCIDS</sequence>
<protein>
    <submittedName>
        <fullName evidence="1">Uncharacterized protein</fullName>
    </submittedName>
</protein>
<keyword evidence="2" id="KW-1185">Reference proteome</keyword>
<proteinExistence type="predicted"/>
<name>A0A409YC68_9AGAR</name>
<dbReference type="InParanoid" id="A0A409YC68"/>
<gene>
    <name evidence="1" type="ORF">CVT24_005493</name>
</gene>
<dbReference type="EMBL" id="NHTK01001302">
    <property type="protein sequence ID" value="PPR00611.1"/>
    <property type="molecule type" value="Genomic_DNA"/>
</dbReference>
<reference evidence="1 2" key="1">
    <citation type="journal article" date="2018" name="Evol. Lett.">
        <title>Horizontal gene cluster transfer increased hallucinogenic mushroom diversity.</title>
        <authorList>
            <person name="Reynolds H.T."/>
            <person name="Vijayakumar V."/>
            <person name="Gluck-Thaler E."/>
            <person name="Korotkin H.B."/>
            <person name="Matheny P.B."/>
            <person name="Slot J.C."/>
        </authorList>
    </citation>
    <scope>NUCLEOTIDE SEQUENCE [LARGE SCALE GENOMIC DNA]</scope>
    <source>
        <strain evidence="1 2">2629</strain>
    </source>
</reference>
<comment type="caution">
    <text evidence="1">The sequence shown here is derived from an EMBL/GenBank/DDBJ whole genome shotgun (WGS) entry which is preliminary data.</text>
</comment>
<organism evidence="1 2">
    <name type="scientific">Panaeolus cyanescens</name>
    <dbReference type="NCBI Taxonomy" id="181874"/>
    <lineage>
        <taxon>Eukaryota</taxon>
        <taxon>Fungi</taxon>
        <taxon>Dikarya</taxon>
        <taxon>Basidiomycota</taxon>
        <taxon>Agaricomycotina</taxon>
        <taxon>Agaricomycetes</taxon>
        <taxon>Agaricomycetidae</taxon>
        <taxon>Agaricales</taxon>
        <taxon>Agaricineae</taxon>
        <taxon>Galeropsidaceae</taxon>
        <taxon>Panaeolus</taxon>
    </lineage>
</organism>